<name>A0A3D0KJ88_9GAMM</name>
<organism evidence="2">
    <name type="scientific">Halomonas campaniensis</name>
    <dbReference type="NCBI Taxonomy" id="213554"/>
    <lineage>
        <taxon>Bacteria</taxon>
        <taxon>Pseudomonadati</taxon>
        <taxon>Pseudomonadota</taxon>
        <taxon>Gammaproteobacteria</taxon>
        <taxon>Oceanospirillales</taxon>
        <taxon>Halomonadaceae</taxon>
        <taxon>Halomonas</taxon>
    </lineage>
</organism>
<reference evidence="2" key="1">
    <citation type="journal article" date="2018" name="Nat. Biotechnol.">
        <title>A standardized bacterial taxonomy based on genome phylogeny substantially revises the tree of life.</title>
        <authorList>
            <person name="Parks D.H."/>
            <person name="Chuvochina M."/>
            <person name="Waite D.W."/>
            <person name="Rinke C."/>
            <person name="Skarshewski A."/>
            <person name="Chaumeil P.A."/>
            <person name="Hugenholtz P."/>
        </authorList>
    </citation>
    <scope>NUCLEOTIDE SEQUENCE [LARGE SCALE GENOMIC DNA]</scope>
    <source>
        <strain evidence="2">UBA11284</strain>
    </source>
</reference>
<dbReference type="SUPFAM" id="SSF55729">
    <property type="entry name" value="Acyl-CoA N-acyltransferases (Nat)"/>
    <property type="match status" value="1"/>
</dbReference>
<gene>
    <name evidence="2" type="ORF">DEO68_14920</name>
</gene>
<evidence type="ECO:0000313" key="2">
    <source>
        <dbReference type="EMBL" id="HCA03425.1"/>
    </source>
</evidence>
<dbReference type="AlphaFoldDB" id="A0A3D0KJ88"/>
<dbReference type="PANTHER" id="PTHR43792:SF1">
    <property type="entry name" value="N-ACETYLTRANSFERASE DOMAIN-CONTAINING PROTEIN"/>
    <property type="match status" value="1"/>
</dbReference>
<dbReference type="Gene3D" id="3.40.630.30">
    <property type="match status" value="1"/>
</dbReference>
<keyword evidence="2" id="KW-0808">Transferase</keyword>
<dbReference type="InterPro" id="IPR000182">
    <property type="entry name" value="GNAT_dom"/>
</dbReference>
<dbReference type="Pfam" id="PF13302">
    <property type="entry name" value="Acetyltransf_3"/>
    <property type="match status" value="1"/>
</dbReference>
<feature type="domain" description="N-acetyltransferase" evidence="1">
    <location>
        <begin position="4"/>
        <end position="154"/>
    </location>
</feature>
<evidence type="ECO:0000259" key="1">
    <source>
        <dbReference type="PROSITE" id="PS51186"/>
    </source>
</evidence>
<dbReference type="EMBL" id="DOTR01000084">
    <property type="protein sequence ID" value="HCA03425.1"/>
    <property type="molecule type" value="Genomic_DNA"/>
</dbReference>
<accession>A0A3D0KJ88</accession>
<dbReference type="PROSITE" id="PS51186">
    <property type="entry name" value="GNAT"/>
    <property type="match status" value="1"/>
</dbReference>
<dbReference type="InterPro" id="IPR016181">
    <property type="entry name" value="Acyl_CoA_acyltransferase"/>
</dbReference>
<dbReference type="GO" id="GO:0016747">
    <property type="term" value="F:acyltransferase activity, transferring groups other than amino-acyl groups"/>
    <property type="evidence" value="ECO:0007669"/>
    <property type="project" value="InterPro"/>
</dbReference>
<protein>
    <submittedName>
        <fullName evidence="2">GNAT family N-acetyltransferase</fullName>
    </submittedName>
</protein>
<comment type="caution">
    <text evidence="2">The sequence shown here is derived from an EMBL/GenBank/DDBJ whole genome shotgun (WGS) entry which is preliminary data.</text>
</comment>
<sequence length="154" mass="17532">MSLVKLRDLHAHDRLAVVSMLGDPAVMRFLGPRRALTEDESDLWFKRALANPSRFVIADVNSDEFIGFCGIKEINGVMDFGYFIRAEFWGKGIAAKACELVVEKLATEVDWETVQVFITEDNVASMRVVEKLGWQVVHSAIQDGEYGRYYRITR</sequence>
<proteinExistence type="predicted"/>
<dbReference type="PANTHER" id="PTHR43792">
    <property type="entry name" value="GNAT FAMILY, PUTATIVE (AFU_ORTHOLOGUE AFUA_3G00765)-RELATED-RELATED"/>
    <property type="match status" value="1"/>
</dbReference>
<dbReference type="InterPro" id="IPR051531">
    <property type="entry name" value="N-acetyltransferase"/>
</dbReference>